<gene>
    <name evidence="3" type="ordered locus">MTES_2273</name>
</gene>
<dbReference type="InterPro" id="IPR001733">
    <property type="entry name" value="Peptidase_S26B"/>
</dbReference>
<accession>E8NFG4</accession>
<protein>
    <recommendedName>
        <fullName evidence="1">Signal peptidase I</fullName>
        <ecNumber evidence="1">3.4.21.89</ecNumber>
    </recommendedName>
</protein>
<dbReference type="NCBIfam" id="TIGR02228">
    <property type="entry name" value="sigpep_I_arch"/>
    <property type="match status" value="1"/>
</dbReference>
<keyword evidence="2" id="KW-1133">Transmembrane helix</keyword>
<name>E8NFG4_MICTS</name>
<proteinExistence type="predicted"/>
<dbReference type="HOGENOM" id="CLU_089996_1_1_11"/>
<reference evidence="3 4" key="1">
    <citation type="journal article" date="2011" name="J. Bacteriol.">
        <title>Genome sequence of Microbacterium testaceum StLB037, an N-acylhomoserine lactone-degrading bacterium isolated from potato leaves.</title>
        <authorList>
            <person name="Morohoshi T."/>
            <person name="Wang W.-Z."/>
            <person name="Someya N."/>
            <person name="Ikeda T."/>
        </authorList>
    </citation>
    <scope>NUCLEOTIDE SEQUENCE [LARGE SCALE GENOMIC DNA]</scope>
    <source>
        <strain evidence="3 4">StLB037</strain>
    </source>
</reference>
<feature type="transmembrane region" description="Helical" evidence="2">
    <location>
        <begin position="172"/>
        <end position="190"/>
    </location>
</feature>
<dbReference type="AlphaFoldDB" id="E8NFG4"/>
<organism evidence="3 4">
    <name type="scientific">Microbacterium testaceum (strain StLB037)</name>
    <dbReference type="NCBI Taxonomy" id="979556"/>
    <lineage>
        <taxon>Bacteria</taxon>
        <taxon>Bacillati</taxon>
        <taxon>Actinomycetota</taxon>
        <taxon>Actinomycetes</taxon>
        <taxon>Micrococcales</taxon>
        <taxon>Microbacteriaceae</taxon>
        <taxon>Microbacterium</taxon>
    </lineage>
</organism>
<keyword evidence="2" id="KW-0472">Membrane</keyword>
<dbReference type="EMBL" id="AP012052">
    <property type="protein sequence ID" value="BAJ75237.1"/>
    <property type="molecule type" value="Genomic_DNA"/>
</dbReference>
<dbReference type="GO" id="GO:0004252">
    <property type="term" value="F:serine-type endopeptidase activity"/>
    <property type="evidence" value="ECO:0007669"/>
    <property type="project" value="UniProtKB-UniRule"/>
</dbReference>
<evidence type="ECO:0000313" key="3">
    <source>
        <dbReference type="EMBL" id="BAJ75237.1"/>
    </source>
</evidence>
<keyword evidence="2" id="KW-0812">Transmembrane</keyword>
<evidence type="ECO:0000256" key="2">
    <source>
        <dbReference type="SAM" id="Phobius"/>
    </source>
</evidence>
<feature type="transmembrane region" description="Helical" evidence="2">
    <location>
        <begin position="44"/>
        <end position="71"/>
    </location>
</feature>
<dbReference type="EC" id="3.4.21.89" evidence="1"/>
<evidence type="ECO:0000256" key="1">
    <source>
        <dbReference type="NCBIfam" id="TIGR02228"/>
    </source>
</evidence>
<dbReference type="STRING" id="979556.MTES_2273"/>
<reference key="2">
    <citation type="submission" date="2011-02" db="EMBL/GenBank/DDBJ databases">
        <title>Genome sequence of Microbacterium testaceum StLB037.</title>
        <authorList>
            <person name="Morohoshi T."/>
            <person name="Wang W.Z."/>
            <person name="Someya N."/>
            <person name="Ikeda T."/>
        </authorList>
    </citation>
    <scope>NUCLEOTIDE SEQUENCE</scope>
    <source>
        <strain>StLB037</strain>
    </source>
</reference>
<dbReference type="eggNOG" id="COG0681">
    <property type="taxonomic scope" value="Bacteria"/>
</dbReference>
<dbReference type="GO" id="GO:0009003">
    <property type="term" value="F:signal peptidase activity"/>
    <property type="evidence" value="ECO:0007669"/>
    <property type="project" value="UniProtKB-EC"/>
</dbReference>
<evidence type="ECO:0000313" key="4">
    <source>
        <dbReference type="Proteomes" id="UP000008975"/>
    </source>
</evidence>
<dbReference type="KEGG" id="mts:MTES_2273"/>
<sequence length="210" mass="21487">MNELVTASRPVAAHAADSRHRSSARASVVTTVTPIERVRDAVTTFVGCLGILIVAWLVASAVWGLGIIVFVTGSMSPTLPTGAAAITRTVDAADLAVGDVVTVRRPGNGAQVTHRIVEIAPVAGDPQARSLTLRGDANDSADLRPYIVTSAPRVLIGAPLAGSIITAAKTPAAMLGGSVLIAAVIAWALWPPSTRTSPDGDEPAPSHPSR</sequence>
<dbReference type="GO" id="GO:0006465">
    <property type="term" value="P:signal peptide processing"/>
    <property type="evidence" value="ECO:0007669"/>
    <property type="project" value="UniProtKB-UniRule"/>
</dbReference>
<dbReference type="GO" id="GO:0016020">
    <property type="term" value="C:membrane"/>
    <property type="evidence" value="ECO:0007669"/>
    <property type="project" value="UniProtKB-UniRule"/>
</dbReference>
<dbReference type="Proteomes" id="UP000008975">
    <property type="component" value="Chromosome"/>
</dbReference>
<dbReference type="CDD" id="cd06462">
    <property type="entry name" value="Peptidase_S24_S26"/>
    <property type="match status" value="1"/>
</dbReference>